<name>A0AAD7TUA5_9APHY</name>
<keyword evidence="2" id="KW-1185">Reference proteome</keyword>
<dbReference type="EMBL" id="JAPEVG010000110">
    <property type="protein sequence ID" value="KAJ8482610.1"/>
    <property type="molecule type" value="Genomic_DNA"/>
</dbReference>
<dbReference type="InterPro" id="IPR032675">
    <property type="entry name" value="LRR_dom_sf"/>
</dbReference>
<evidence type="ECO:0008006" key="3">
    <source>
        <dbReference type="Google" id="ProtNLM"/>
    </source>
</evidence>
<evidence type="ECO:0000313" key="1">
    <source>
        <dbReference type="EMBL" id="KAJ8482610.1"/>
    </source>
</evidence>
<sequence length="1012" mass="112337">MKTENEESPEFEQGRCEGAQVRPHANGGQWQLANVLLPELVDVIFRYASQDKATISACALVSRDWRELALPHLFSDLKFRTRNARPLKHFQDFIDAHPHIARYVRKLELIAVLDAPMDPLRPLDLRTLAAVVTSLAGLRVLYLCEPFFDGTDSALSSLSSIMLPRRLEKLTVDICRDEEDTSTTSITTLIGVLRTFPADSIHLSYFDIACVPPSDPRMAQLIQSSSNSMHVVDLKLDRLDGSCYGLERLGLGHLFDALCHVLKPGYLRSLQCRPYKGSDYGDTTKQLFGKFLHHTAETLQDLALPFLLRLPVRYEEYKPDGWSVICLDECRNLKSFTLWLDPPKIHSPPDSPGVHGYHGVPLSMVCIAIMAHLPHTLRVFTLGLCERFDPEHIRLSEVGLDVLDDALSGQRASSLEKVKVVIGSKRDFDQDDWVDMDACSRAVREMMPQCEERGILEVVEEPIAMVPPVPFSGVSADLSCLAVVLIAPSEFEPLFSADAAFIAMKVAEHVYAISGRADNLMCSAEWAFLSKLRPNSLSLLINTMETDNRNTSVVGLTREELPSLATTSAGFNTLPPELTDLVFQHASEDRDTALACTLVSRSWRDLALPHLFSALTVARQAAFENLLTFLDIAPHITRCIRALELGQISDEDEDCYSQKPPPPAVRLDSLVALVAKLPALRVLLLRGIFLIDPPSTDSHIRANPITSPGVTSPGVASSGVLKHLEVHGCFTHSIPDVPLVDLPTLIGILQALPAESIALRSVNIATTSPSDPRMSRITDPPTRLHVRELMLDSADCQADYDMSSLYDTFCQVLAPESLESLRSRVGRDTTTSPGPMRSFGDFLHLTAGALLRLDLPFALSHPLQPLEDDPEHWHILHLDECTHLHSFTLSITPPFVRSRSISQRPHVPLSAVCIAILAHLPQTLRTFTLAMCDELTTAHWHVKRRKLGLEVLDDALGSGKRFPLLERVEVTLRQPHHPDIAMDACKQAIQAVMPQCEERGILQIMRETGEQV</sequence>
<organism evidence="1 2">
    <name type="scientific">Trametes cubensis</name>
    <dbReference type="NCBI Taxonomy" id="1111947"/>
    <lineage>
        <taxon>Eukaryota</taxon>
        <taxon>Fungi</taxon>
        <taxon>Dikarya</taxon>
        <taxon>Basidiomycota</taxon>
        <taxon>Agaricomycotina</taxon>
        <taxon>Agaricomycetes</taxon>
        <taxon>Polyporales</taxon>
        <taxon>Polyporaceae</taxon>
        <taxon>Trametes</taxon>
    </lineage>
</organism>
<evidence type="ECO:0000313" key="2">
    <source>
        <dbReference type="Proteomes" id="UP001215151"/>
    </source>
</evidence>
<protein>
    <recommendedName>
        <fullName evidence="3">F-box domain-containing protein</fullName>
    </recommendedName>
</protein>
<accession>A0AAD7TUA5</accession>
<gene>
    <name evidence="1" type="ORF">ONZ51_g5238</name>
</gene>
<comment type="caution">
    <text evidence="1">The sequence shown here is derived from an EMBL/GenBank/DDBJ whole genome shotgun (WGS) entry which is preliminary data.</text>
</comment>
<proteinExistence type="predicted"/>
<dbReference type="Proteomes" id="UP001215151">
    <property type="component" value="Unassembled WGS sequence"/>
</dbReference>
<dbReference type="AlphaFoldDB" id="A0AAD7TUA5"/>
<reference evidence="1" key="1">
    <citation type="submission" date="2022-11" db="EMBL/GenBank/DDBJ databases">
        <title>Genome Sequence of Cubamyces cubensis.</title>
        <authorList>
            <person name="Buettner E."/>
        </authorList>
    </citation>
    <scope>NUCLEOTIDE SEQUENCE</scope>
    <source>
        <strain evidence="1">MPL-01</strain>
    </source>
</reference>
<dbReference type="Gene3D" id="3.80.10.10">
    <property type="entry name" value="Ribonuclease Inhibitor"/>
    <property type="match status" value="1"/>
</dbReference>